<reference evidence="4" key="1">
    <citation type="journal article" date="2019" name="Int. J. Syst. Evol. Microbiol.">
        <title>The Global Catalogue of Microorganisms (GCM) 10K type strain sequencing project: providing services to taxonomists for standard genome sequencing and annotation.</title>
        <authorList>
            <consortium name="The Broad Institute Genomics Platform"/>
            <consortium name="The Broad Institute Genome Sequencing Center for Infectious Disease"/>
            <person name="Wu L."/>
            <person name="Ma J."/>
        </authorList>
    </citation>
    <scope>NUCLEOTIDE SEQUENCE [LARGE SCALE GENOMIC DNA]</scope>
    <source>
        <strain evidence="4">CGMCC 4.5798</strain>
    </source>
</reference>
<keyword evidence="1" id="KW-0732">Signal</keyword>
<dbReference type="Gene3D" id="3.10.450.40">
    <property type="match status" value="1"/>
</dbReference>
<dbReference type="EMBL" id="JBHSMZ010000006">
    <property type="protein sequence ID" value="MFC5549111.1"/>
    <property type="molecule type" value="Genomic_DNA"/>
</dbReference>
<accession>A0ABW0RYI4</accession>
<feature type="domain" description="PepSY" evidence="2">
    <location>
        <begin position="38"/>
        <end position="99"/>
    </location>
</feature>
<dbReference type="Pfam" id="PF03413">
    <property type="entry name" value="PepSY"/>
    <property type="match status" value="1"/>
</dbReference>
<name>A0ABW0RYI4_9BURK</name>
<feature type="signal peptide" evidence="1">
    <location>
        <begin position="1"/>
        <end position="25"/>
    </location>
</feature>
<evidence type="ECO:0000256" key="1">
    <source>
        <dbReference type="SAM" id="SignalP"/>
    </source>
</evidence>
<dbReference type="RefSeq" id="WP_379770677.1">
    <property type="nucleotide sequence ID" value="NZ_JBHSMZ010000006.1"/>
</dbReference>
<organism evidence="3 4">
    <name type="scientific">Massilia aerilata</name>
    <dbReference type="NCBI Taxonomy" id="453817"/>
    <lineage>
        <taxon>Bacteria</taxon>
        <taxon>Pseudomonadati</taxon>
        <taxon>Pseudomonadota</taxon>
        <taxon>Betaproteobacteria</taxon>
        <taxon>Burkholderiales</taxon>
        <taxon>Oxalobacteraceae</taxon>
        <taxon>Telluria group</taxon>
        <taxon>Massilia</taxon>
    </lineage>
</organism>
<evidence type="ECO:0000313" key="3">
    <source>
        <dbReference type="EMBL" id="MFC5549111.1"/>
    </source>
</evidence>
<comment type="caution">
    <text evidence="3">The sequence shown here is derived from an EMBL/GenBank/DDBJ whole genome shotgun (WGS) entry which is preliminary data.</text>
</comment>
<evidence type="ECO:0000259" key="2">
    <source>
        <dbReference type="Pfam" id="PF03413"/>
    </source>
</evidence>
<keyword evidence="4" id="KW-1185">Reference proteome</keyword>
<sequence length="125" mass="13207">MKAFHQALASSVVLASAFMMTDVSAAEESQAALQAQAKISQAQAQATALAKVPHGEVKSSELEKEHGRLIWSFDIAQPTVKGVTEIQVDARTGKIVAMEKENAAKEAKELAAEKNEGAAEKSASK</sequence>
<protein>
    <submittedName>
        <fullName evidence="3">PepSY domain-containing protein</fullName>
    </submittedName>
</protein>
<dbReference type="Proteomes" id="UP001596086">
    <property type="component" value="Unassembled WGS sequence"/>
</dbReference>
<dbReference type="InterPro" id="IPR025711">
    <property type="entry name" value="PepSY"/>
</dbReference>
<proteinExistence type="predicted"/>
<gene>
    <name evidence="3" type="ORF">ACFPO9_11365</name>
</gene>
<evidence type="ECO:0000313" key="4">
    <source>
        <dbReference type="Proteomes" id="UP001596086"/>
    </source>
</evidence>
<feature type="chain" id="PRO_5045653481" evidence="1">
    <location>
        <begin position="26"/>
        <end position="125"/>
    </location>
</feature>